<dbReference type="SUPFAM" id="SSF55486">
    <property type="entry name" value="Metalloproteases ('zincins'), catalytic domain"/>
    <property type="match status" value="1"/>
</dbReference>
<evidence type="ECO:0000313" key="18">
    <source>
        <dbReference type="Proteomes" id="UP001652621"/>
    </source>
</evidence>
<dbReference type="Gene3D" id="1.10.390.10">
    <property type="entry name" value="Neutral Protease Domain 2"/>
    <property type="match status" value="1"/>
</dbReference>
<dbReference type="InterPro" id="IPR014782">
    <property type="entry name" value="Peptidase_M1_dom"/>
</dbReference>
<feature type="chain" id="PRO_5046292736" description="Aminopeptidase" evidence="14">
    <location>
        <begin position="22"/>
        <end position="934"/>
    </location>
</feature>
<evidence type="ECO:0000259" key="17">
    <source>
        <dbReference type="Pfam" id="PF17900"/>
    </source>
</evidence>
<proteinExistence type="inferred from homology"/>
<evidence type="ECO:0000256" key="2">
    <source>
        <dbReference type="ARBA" id="ARBA00010136"/>
    </source>
</evidence>
<evidence type="ECO:0000256" key="14">
    <source>
        <dbReference type="SAM" id="SignalP"/>
    </source>
</evidence>
<evidence type="ECO:0000256" key="4">
    <source>
        <dbReference type="ARBA" id="ARBA00022670"/>
    </source>
</evidence>
<keyword evidence="5 11" id="KW-0479">Metal-binding</keyword>
<keyword evidence="8 13" id="KW-0482">Metalloprotease</keyword>
<evidence type="ECO:0000256" key="3">
    <source>
        <dbReference type="ARBA" id="ARBA00022622"/>
    </source>
</evidence>
<sequence length="934" mass="108949">MAANILHTFIILVAIVSCSHGVDVVRNKNFRLPSTINPERYHLKIITHLENPKNFTFEGQVEIVFKVSADTDNITLHANNLNINETSIQLKSSNIDGFQICLKDVKKVEENDFFILMLCQTLLKGINYELRLDFSGNLSDTLFGYYRSSYQNVDTNETKWLSVTKFEPAHARSAFPCLDEPNYKANFTIWLGHHKALKALSNMPLEKQVPMENIPDFVWSIFEESPPMSTYLVAYTINDFDYKESKSETTNVLMRTWTRSNCIEEASYAAEMVAKVLNFYESLLGPFPLKKLDQIAIPDFYKGGMENWGLVTYRHTALLYNPNSTIGWNKYDTARLISHEVAHQWFGDLVTMKWWNDLWLNEGFATYIAIWGVQHLHPEFEAHQIDPLLSLVSTFERDAKLDSHPLSAEILNVTAIRNHFDSISYRKGSSILRMVHMLMGHEPFFEAVRDYLTKYKFRNADQRDLWSVFNEVGHRHKRLDFSYDMNTIMDTWTTQTGFPLIKVKRNMDTGCLEITQQRFLESSTALNEDGKKCWWVPLSFTTSSEINFNATDPRVWLECDETENVLPLELCNVTEPHEWIILNVQFSGIYRIMYDPISWQLIGEALKSKKFQEIHILNRGQIINDALALAWCGYQQYDIALDIMEYLHQEREYLPWSLVFRSLPDITSMMEPFPQHYHLFRKFMRYIIAPVYHHLGGLNNSDSFDIPRPFQSRLKYRAIQWACRVHLDDCIQSAISYFKQWKSSQTPDDGNEINIMPPNLRETIYCTSIRHGFKDDWLFLWQRFKQSQDHALLEALACSISEDMINEYLSLIFDPENQMTNHSRMHAFKAVAESEIGSHLARKYFIENFEELCKVYDVGRLVTALVARIYSREEQRQLNDVIDAMKIQCKKMVTLLPTAMDTINFNIQWIEANLEIIKIHLSRSLPKLGIPVND</sequence>
<comment type="similarity">
    <text evidence="2 13">Belongs to the peptidase M1 family.</text>
</comment>
<dbReference type="STRING" id="7370.A0A1I8N404"/>
<feature type="active site" description="Proton acceptor" evidence="10">
    <location>
        <position position="340"/>
    </location>
</feature>
<keyword evidence="3" id="KW-0325">Glycoprotein</keyword>
<dbReference type="Gene3D" id="2.60.40.1730">
    <property type="entry name" value="tricorn interacting facor f3 domain"/>
    <property type="match status" value="1"/>
</dbReference>
<accession>A0A9J7CTV6</accession>
<dbReference type="InterPro" id="IPR042097">
    <property type="entry name" value="Aminopeptidase_N-like_N_sf"/>
</dbReference>
<evidence type="ECO:0000256" key="8">
    <source>
        <dbReference type="ARBA" id="ARBA00023049"/>
    </source>
</evidence>
<feature type="binding site" evidence="11">
    <location>
        <position position="339"/>
    </location>
    <ligand>
        <name>Zn(2+)</name>
        <dbReference type="ChEBI" id="CHEBI:29105"/>
        <note>catalytic</note>
    </ligand>
</feature>
<feature type="site" description="Transition state stabilizer" evidence="12">
    <location>
        <position position="425"/>
    </location>
</feature>
<keyword evidence="3" id="KW-0336">GPI-anchor</keyword>
<dbReference type="OrthoDB" id="510539at2759"/>
<keyword evidence="4 13" id="KW-0645">Protease</keyword>
<dbReference type="InterPro" id="IPR034016">
    <property type="entry name" value="M1_APN-typ"/>
</dbReference>
<evidence type="ECO:0000259" key="16">
    <source>
        <dbReference type="Pfam" id="PF11838"/>
    </source>
</evidence>
<dbReference type="RefSeq" id="XP_005184075.2">
    <property type="nucleotide sequence ID" value="XM_005184018.4"/>
</dbReference>
<feature type="domain" description="Aminopeptidase N-like N-terminal" evidence="17">
    <location>
        <begin position="38"/>
        <end position="232"/>
    </location>
</feature>
<name>A0A9J7CTV6_MUSDO</name>
<dbReference type="InterPro" id="IPR024571">
    <property type="entry name" value="ERAP1-like_C_dom"/>
</dbReference>
<gene>
    <name evidence="19" type="primary">LOC101897410</name>
</gene>
<dbReference type="eggNOG" id="KOG1046">
    <property type="taxonomic scope" value="Eukaryota"/>
</dbReference>
<dbReference type="GO" id="GO:0004177">
    <property type="term" value="F:aminopeptidase activity"/>
    <property type="evidence" value="ECO:0007669"/>
    <property type="project" value="UniProtKB-KW"/>
</dbReference>
<dbReference type="PRINTS" id="PR00756">
    <property type="entry name" value="ALADIPTASE"/>
</dbReference>
<feature type="binding site" evidence="11">
    <location>
        <position position="343"/>
    </location>
    <ligand>
        <name>Zn(2+)</name>
        <dbReference type="ChEBI" id="CHEBI:29105"/>
        <note>catalytic</note>
    </ligand>
</feature>
<dbReference type="InterPro" id="IPR045357">
    <property type="entry name" value="Aminopeptidase_N-like_N"/>
</dbReference>
<dbReference type="InterPro" id="IPR001930">
    <property type="entry name" value="Peptidase_M1"/>
</dbReference>
<evidence type="ECO:0000259" key="15">
    <source>
        <dbReference type="Pfam" id="PF01433"/>
    </source>
</evidence>
<evidence type="ECO:0000256" key="10">
    <source>
        <dbReference type="PIRSR" id="PIRSR634016-1"/>
    </source>
</evidence>
<keyword evidence="6 13" id="KW-0378">Hydrolase</keyword>
<dbReference type="Gene3D" id="1.25.50.20">
    <property type="match status" value="1"/>
</dbReference>
<evidence type="ECO:0000313" key="19">
    <source>
        <dbReference type="RefSeq" id="XP_005184075.2"/>
    </source>
</evidence>
<evidence type="ECO:0000256" key="6">
    <source>
        <dbReference type="ARBA" id="ARBA00022801"/>
    </source>
</evidence>
<evidence type="ECO:0000256" key="7">
    <source>
        <dbReference type="ARBA" id="ARBA00022833"/>
    </source>
</evidence>
<comment type="cofactor">
    <cofactor evidence="11 13">
        <name>Zn(2+)</name>
        <dbReference type="ChEBI" id="CHEBI:29105"/>
    </cofactor>
    <text evidence="11 13">Binds 1 zinc ion per subunit.</text>
</comment>
<dbReference type="SUPFAM" id="SSF63737">
    <property type="entry name" value="Leukotriene A4 hydrolase N-terminal domain"/>
    <property type="match status" value="1"/>
</dbReference>
<dbReference type="PANTHER" id="PTHR11533:SF253">
    <property type="entry name" value="AMINOPEPTIDASE-RELATED"/>
    <property type="match status" value="1"/>
</dbReference>
<dbReference type="GeneID" id="101897410"/>
<keyword evidence="13 19" id="KW-0031">Aminopeptidase</keyword>
<keyword evidence="14" id="KW-0732">Signal</keyword>
<reference evidence="19" key="1">
    <citation type="submission" date="2025-08" db="UniProtKB">
        <authorList>
            <consortium name="RefSeq"/>
        </authorList>
    </citation>
    <scope>IDENTIFICATION</scope>
    <source>
        <strain evidence="19">Aabys</strain>
        <tissue evidence="19">Whole body</tissue>
    </source>
</reference>
<dbReference type="Gene3D" id="2.60.40.1910">
    <property type="match status" value="1"/>
</dbReference>
<evidence type="ECO:0000256" key="12">
    <source>
        <dbReference type="PIRSR" id="PIRSR634016-4"/>
    </source>
</evidence>
<dbReference type="InterPro" id="IPR050344">
    <property type="entry name" value="Peptidase_M1_aminopeptidases"/>
</dbReference>
<keyword evidence="9" id="KW-0449">Lipoprotein</keyword>
<dbReference type="VEuPathDB" id="VectorBase:MDOMA2_013907"/>
<keyword evidence="18" id="KW-1185">Reference proteome</keyword>
<evidence type="ECO:0000256" key="13">
    <source>
        <dbReference type="RuleBase" id="RU364040"/>
    </source>
</evidence>
<evidence type="ECO:0000256" key="5">
    <source>
        <dbReference type="ARBA" id="ARBA00022723"/>
    </source>
</evidence>
<evidence type="ECO:0000256" key="11">
    <source>
        <dbReference type="PIRSR" id="PIRSR634016-3"/>
    </source>
</evidence>
<dbReference type="VEuPathDB" id="VectorBase:MDOA011306"/>
<feature type="signal peptide" evidence="14">
    <location>
        <begin position="1"/>
        <end position="21"/>
    </location>
</feature>
<dbReference type="CDD" id="cd09601">
    <property type="entry name" value="M1_APN-Q_like"/>
    <property type="match status" value="1"/>
</dbReference>
<dbReference type="Pfam" id="PF17900">
    <property type="entry name" value="Peptidase_M1_N"/>
    <property type="match status" value="1"/>
</dbReference>
<feature type="domain" description="Peptidase M1 membrane alanine aminopeptidase" evidence="15">
    <location>
        <begin position="268"/>
        <end position="492"/>
    </location>
</feature>
<feature type="binding site" evidence="11">
    <location>
        <position position="362"/>
    </location>
    <ligand>
        <name>Zn(2+)</name>
        <dbReference type="ChEBI" id="CHEBI:29105"/>
        <note>catalytic</note>
    </ligand>
</feature>
<dbReference type="EC" id="3.4.11.-" evidence="13"/>
<keyword evidence="3" id="KW-0472">Membrane</keyword>
<dbReference type="Pfam" id="PF01433">
    <property type="entry name" value="Peptidase_M1"/>
    <property type="match status" value="1"/>
</dbReference>
<protein>
    <recommendedName>
        <fullName evidence="13">Aminopeptidase</fullName>
        <ecNumber evidence="13">3.4.11.-</ecNumber>
    </recommendedName>
</protein>
<dbReference type="Proteomes" id="UP001652621">
    <property type="component" value="Unplaced"/>
</dbReference>
<comment type="subcellular location">
    <subcellularLocation>
        <location evidence="1">Cell membrane</location>
        <topology evidence="1">Lipid-anchor</topology>
        <topology evidence="1">GPI-anchor</topology>
    </subcellularLocation>
</comment>
<dbReference type="Pfam" id="PF11838">
    <property type="entry name" value="ERAP1_C"/>
    <property type="match status" value="1"/>
</dbReference>
<dbReference type="PANTHER" id="PTHR11533">
    <property type="entry name" value="PROTEASE M1 ZINC METALLOPROTEASE"/>
    <property type="match status" value="1"/>
</dbReference>
<keyword evidence="7 11" id="KW-0862">Zinc</keyword>
<feature type="domain" description="ERAP1-like C-terminal" evidence="16">
    <location>
        <begin position="579"/>
        <end position="883"/>
    </location>
</feature>
<dbReference type="InterPro" id="IPR027268">
    <property type="entry name" value="Peptidase_M4/M1_CTD_sf"/>
</dbReference>
<organism evidence="18 19">
    <name type="scientific">Musca domestica</name>
    <name type="common">House fly</name>
    <dbReference type="NCBI Taxonomy" id="7370"/>
    <lineage>
        <taxon>Eukaryota</taxon>
        <taxon>Metazoa</taxon>
        <taxon>Ecdysozoa</taxon>
        <taxon>Arthropoda</taxon>
        <taxon>Hexapoda</taxon>
        <taxon>Insecta</taxon>
        <taxon>Pterygota</taxon>
        <taxon>Neoptera</taxon>
        <taxon>Endopterygota</taxon>
        <taxon>Diptera</taxon>
        <taxon>Brachycera</taxon>
        <taxon>Muscomorpha</taxon>
        <taxon>Muscoidea</taxon>
        <taxon>Muscidae</taxon>
        <taxon>Musca</taxon>
    </lineage>
</organism>
<evidence type="ECO:0000256" key="9">
    <source>
        <dbReference type="ARBA" id="ARBA00023288"/>
    </source>
</evidence>
<evidence type="ECO:0000256" key="1">
    <source>
        <dbReference type="ARBA" id="ARBA00004609"/>
    </source>
</evidence>